<dbReference type="PANTHER" id="PTHR48079">
    <property type="entry name" value="PROTEIN YEEZ"/>
    <property type="match status" value="1"/>
</dbReference>
<dbReference type="PANTHER" id="PTHR48079:SF6">
    <property type="entry name" value="NAD(P)-BINDING DOMAIN-CONTAINING PROTEIN-RELATED"/>
    <property type="match status" value="1"/>
</dbReference>
<feature type="domain" description="NAD-dependent epimerase/dehydratase" evidence="1">
    <location>
        <begin position="3"/>
        <end position="71"/>
    </location>
</feature>
<dbReference type="InParanoid" id="A0A1I5M2K4"/>
<proteinExistence type="predicted"/>
<dbReference type="AlphaFoldDB" id="A0A1I5M2K4"/>
<keyword evidence="3" id="KW-1185">Reference proteome</keyword>
<dbReference type="Pfam" id="PF01370">
    <property type="entry name" value="Epimerase"/>
    <property type="match status" value="1"/>
</dbReference>
<dbReference type="EMBL" id="FOVH01000011">
    <property type="protein sequence ID" value="SFP03759.1"/>
    <property type="molecule type" value="Genomic_DNA"/>
</dbReference>
<dbReference type="RefSeq" id="WP_075022811.1">
    <property type="nucleotide sequence ID" value="NZ_FOVH01000011.1"/>
</dbReference>
<dbReference type="InterPro" id="IPR036291">
    <property type="entry name" value="NAD(P)-bd_dom_sf"/>
</dbReference>
<dbReference type="InterPro" id="IPR051783">
    <property type="entry name" value="NAD(P)-dependent_oxidoreduct"/>
</dbReference>
<dbReference type="eggNOG" id="COG0451">
    <property type="taxonomic scope" value="Bacteria"/>
</dbReference>
<gene>
    <name evidence="2" type="ORF">SAMN04489713_111133</name>
</gene>
<organism evidence="2 3">
    <name type="scientific">Actinomadura madurae</name>
    <dbReference type="NCBI Taxonomy" id="1993"/>
    <lineage>
        <taxon>Bacteria</taxon>
        <taxon>Bacillati</taxon>
        <taxon>Actinomycetota</taxon>
        <taxon>Actinomycetes</taxon>
        <taxon>Streptosporangiales</taxon>
        <taxon>Thermomonosporaceae</taxon>
        <taxon>Actinomadura</taxon>
    </lineage>
</organism>
<dbReference type="GO" id="GO:0004029">
    <property type="term" value="F:aldehyde dehydrogenase (NAD+) activity"/>
    <property type="evidence" value="ECO:0007669"/>
    <property type="project" value="TreeGrafter"/>
</dbReference>
<dbReference type="SUPFAM" id="SSF51735">
    <property type="entry name" value="NAD(P)-binding Rossmann-fold domains"/>
    <property type="match status" value="1"/>
</dbReference>
<dbReference type="STRING" id="1993.SAMN04489713_111133"/>
<name>A0A1I5M2K4_9ACTN</name>
<evidence type="ECO:0000313" key="2">
    <source>
        <dbReference type="EMBL" id="SFP03759.1"/>
    </source>
</evidence>
<protein>
    <submittedName>
        <fullName evidence="2">Nucleoside-diphosphate-sugar epimerase</fullName>
    </submittedName>
</protein>
<dbReference type="GO" id="GO:0005737">
    <property type="term" value="C:cytoplasm"/>
    <property type="evidence" value="ECO:0007669"/>
    <property type="project" value="TreeGrafter"/>
</dbReference>
<dbReference type="Proteomes" id="UP000183413">
    <property type="component" value="Unassembled WGS sequence"/>
</dbReference>
<accession>A0A1I5M2K4</accession>
<dbReference type="InterPro" id="IPR001509">
    <property type="entry name" value="Epimerase_deHydtase"/>
</dbReference>
<reference evidence="2 3" key="1">
    <citation type="submission" date="2016-10" db="EMBL/GenBank/DDBJ databases">
        <authorList>
            <person name="de Groot N.N."/>
        </authorList>
    </citation>
    <scope>NUCLEOTIDE SEQUENCE [LARGE SCALE GENOMIC DNA]</scope>
    <source>
        <strain evidence="2 3">DSM 43067</strain>
    </source>
</reference>
<evidence type="ECO:0000313" key="3">
    <source>
        <dbReference type="Proteomes" id="UP000183413"/>
    </source>
</evidence>
<sequence>MLVLVTGATGTIGSAVVRALRRRGHDVIGVVRANTGLPDGVASITADLFEPEALADVLPRVDAFVHAASSNDERAGGLDHGVVETTLRAFAGTDKPLLYTSGLWLHGNTGTEPATEDSPFNPPMVVSWRPDVERILAEAAPRVRTVRIRPALVYGDARGYVPVLLTPQQQDGTSVVRHLGDGGNRWATVHADDLGDLYALAVESAPPGSVYLGTAGDSVTVADAARAVAERVGATVAPWDPDDARRHWGVMVDAFMLDQAASNAKASGELGWKPHRAGLIDELGA</sequence>
<evidence type="ECO:0000259" key="1">
    <source>
        <dbReference type="Pfam" id="PF01370"/>
    </source>
</evidence>
<dbReference type="Gene3D" id="3.40.50.720">
    <property type="entry name" value="NAD(P)-binding Rossmann-like Domain"/>
    <property type="match status" value="1"/>
</dbReference>